<dbReference type="InterPro" id="IPR003833">
    <property type="entry name" value="CT_C_D"/>
</dbReference>
<dbReference type="Pfam" id="PF02682">
    <property type="entry name" value="CT_C_D"/>
    <property type="match status" value="1"/>
</dbReference>
<dbReference type="PANTHER" id="PTHR34698:SF2">
    <property type="entry name" value="5-OXOPROLINASE SUBUNIT B"/>
    <property type="match status" value="1"/>
</dbReference>
<keyword evidence="2" id="KW-0378">Hydrolase</keyword>
<dbReference type="EMBL" id="CR522870">
    <property type="protein sequence ID" value="CAG36100.1"/>
    <property type="molecule type" value="Genomic_DNA"/>
</dbReference>
<sequence>MHKKTIPYTISPVSENSLLIKYGETASTTLSLYIASCARVIEAELGESILNIIASYNALLITFKPYLHGDFLAQVEASLAMEAKVESGRGKIIEIPTYYNHEVAEYLDEITADMNLSLEELIAGHTASPFFVYMLGFCPGYAYMGDLPKQMQLPRRKTPQLKIPVGSVAIADFQTAIYPIEMPGGWHIIGRTPTTVFDSKREQPSLFQQGDMVQFKSINRDEFLALGGIL</sequence>
<dbReference type="SUPFAM" id="SSF50891">
    <property type="entry name" value="Cyclophilin-like"/>
    <property type="match status" value="1"/>
</dbReference>
<reference evidence="6" key="1">
    <citation type="journal article" date="2004" name="Environ. Microbiol.">
        <title>The genome of Desulfotalea psychrophila, a sulfate-reducing bacterium from permanently cold Arctic sediments.</title>
        <authorList>
            <person name="Rabus R."/>
            <person name="Ruepp A."/>
            <person name="Frickey T."/>
            <person name="Rattei T."/>
            <person name="Fartmann B."/>
            <person name="Stark M."/>
            <person name="Bauer M."/>
            <person name="Zibat A."/>
            <person name="Lombardot T."/>
            <person name="Becker I."/>
            <person name="Amann J."/>
            <person name="Gellner K."/>
            <person name="Teeling H."/>
            <person name="Leuschner W.D."/>
            <person name="Gloeckner F.-O."/>
            <person name="Lupas A.N."/>
            <person name="Amann R."/>
            <person name="Klenk H.-P."/>
        </authorList>
    </citation>
    <scope>NUCLEOTIDE SEQUENCE [LARGE SCALE GENOMIC DNA]</scope>
    <source>
        <strain evidence="6">DSM 12343 / LSv54</strain>
    </source>
</reference>
<dbReference type="Gene3D" id="3.30.1360.40">
    <property type="match status" value="1"/>
</dbReference>
<dbReference type="SMART" id="SM00796">
    <property type="entry name" value="AHS1"/>
    <property type="match status" value="1"/>
</dbReference>
<dbReference type="PANTHER" id="PTHR34698">
    <property type="entry name" value="5-OXOPROLINASE SUBUNIT B"/>
    <property type="match status" value="1"/>
</dbReference>
<dbReference type="InterPro" id="IPR010016">
    <property type="entry name" value="PxpB"/>
</dbReference>
<evidence type="ECO:0000256" key="3">
    <source>
        <dbReference type="ARBA" id="ARBA00022840"/>
    </source>
</evidence>
<dbReference type="Proteomes" id="UP000000602">
    <property type="component" value="Chromosome"/>
</dbReference>
<dbReference type="Gene3D" id="2.40.100.10">
    <property type="entry name" value="Cyclophilin-like"/>
    <property type="match status" value="1"/>
</dbReference>
<feature type="domain" description="Carboxyltransferase" evidence="4">
    <location>
        <begin position="8"/>
        <end position="207"/>
    </location>
</feature>
<dbReference type="SUPFAM" id="SSF160467">
    <property type="entry name" value="PH0987 N-terminal domain-like"/>
    <property type="match status" value="1"/>
</dbReference>
<dbReference type="GO" id="GO:0016787">
    <property type="term" value="F:hydrolase activity"/>
    <property type="evidence" value="ECO:0007669"/>
    <property type="project" value="UniProtKB-KW"/>
</dbReference>
<dbReference type="eggNOG" id="COG2049">
    <property type="taxonomic scope" value="Bacteria"/>
</dbReference>
<dbReference type="InterPro" id="IPR029000">
    <property type="entry name" value="Cyclophilin-like_dom_sf"/>
</dbReference>
<accession>Q6ANH4</accession>
<evidence type="ECO:0000313" key="5">
    <source>
        <dbReference type="EMBL" id="CAG36100.1"/>
    </source>
</evidence>
<keyword evidence="3" id="KW-0067">ATP-binding</keyword>
<dbReference type="OrthoDB" id="9768696at2"/>
<dbReference type="GO" id="GO:0005524">
    <property type="term" value="F:ATP binding"/>
    <property type="evidence" value="ECO:0007669"/>
    <property type="project" value="UniProtKB-KW"/>
</dbReference>
<dbReference type="AlphaFoldDB" id="Q6ANH4"/>
<keyword evidence="1" id="KW-0547">Nucleotide-binding</keyword>
<evidence type="ECO:0000313" key="6">
    <source>
        <dbReference type="Proteomes" id="UP000000602"/>
    </source>
</evidence>
<gene>
    <name evidence="5" type="ordered locus">DP1371</name>
</gene>
<dbReference type="HOGENOM" id="CLU_020207_1_0_7"/>
<name>Q6ANH4_DESPS</name>
<dbReference type="RefSeq" id="WP_011188612.1">
    <property type="nucleotide sequence ID" value="NC_006138.1"/>
</dbReference>
<keyword evidence="6" id="KW-1185">Reference proteome</keyword>
<evidence type="ECO:0000259" key="4">
    <source>
        <dbReference type="SMART" id="SM00796"/>
    </source>
</evidence>
<dbReference type="NCBIfam" id="TIGR00370">
    <property type="entry name" value="5-oxoprolinase subunit PxpB"/>
    <property type="match status" value="1"/>
</dbReference>
<dbReference type="STRING" id="177439.DP1371"/>
<evidence type="ECO:0000256" key="2">
    <source>
        <dbReference type="ARBA" id="ARBA00022801"/>
    </source>
</evidence>
<evidence type="ECO:0000256" key="1">
    <source>
        <dbReference type="ARBA" id="ARBA00022741"/>
    </source>
</evidence>
<proteinExistence type="predicted"/>
<protein>
    <recommendedName>
        <fullName evidence="4">Carboxyltransferase domain-containing protein</fullName>
    </recommendedName>
</protein>
<organism evidence="5 6">
    <name type="scientific">Desulfotalea psychrophila (strain LSv54 / DSM 12343)</name>
    <dbReference type="NCBI Taxonomy" id="177439"/>
    <lineage>
        <taxon>Bacteria</taxon>
        <taxon>Pseudomonadati</taxon>
        <taxon>Thermodesulfobacteriota</taxon>
        <taxon>Desulfobulbia</taxon>
        <taxon>Desulfobulbales</taxon>
        <taxon>Desulfocapsaceae</taxon>
        <taxon>Desulfotalea</taxon>
    </lineage>
</organism>
<dbReference type="KEGG" id="dps:DP1371"/>